<dbReference type="HAMAP" id="MF_00651">
    <property type="entry name" value="Nuclease_YqgF"/>
    <property type="match status" value="1"/>
</dbReference>
<evidence type="ECO:0000313" key="27">
    <source>
        <dbReference type="Proteomes" id="UP001275057"/>
    </source>
</evidence>
<evidence type="ECO:0000313" key="20">
    <source>
        <dbReference type="Proteomes" id="UP000237365"/>
    </source>
</evidence>
<evidence type="ECO:0000313" key="7">
    <source>
        <dbReference type="EMBL" id="AWL69557.1"/>
    </source>
</evidence>
<evidence type="ECO:0000313" key="15">
    <source>
        <dbReference type="EMBL" id="TFV04413.1"/>
    </source>
</evidence>
<dbReference type="Proteomes" id="UP001275057">
    <property type="component" value="Unassembled WGS sequence"/>
</dbReference>
<dbReference type="Proteomes" id="UP000247823">
    <property type="component" value="Unassembled WGS sequence"/>
</dbReference>
<evidence type="ECO:0000256" key="1">
    <source>
        <dbReference type="ARBA" id="ARBA00022490"/>
    </source>
</evidence>
<dbReference type="GO" id="GO:0005829">
    <property type="term" value="C:cytosol"/>
    <property type="evidence" value="ECO:0007669"/>
    <property type="project" value="TreeGrafter"/>
</dbReference>
<dbReference type="Proteomes" id="UP000320710">
    <property type="component" value="Unassembled WGS sequence"/>
</dbReference>
<dbReference type="FunFam" id="3.30.420.140:FF:000002">
    <property type="entry name" value="Putative pre-16S rRNA nuclease"/>
    <property type="match status" value="1"/>
</dbReference>
<reference evidence="10 20" key="17">
    <citation type="submission" date="2024-07" db="EMBL/GenBank/DDBJ databases">
        <authorList>
            <person name="Raymann K."/>
        </authorList>
    </citation>
    <scope>NUCLEOTIDE SEQUENCE [LARGE SCALE GENOMIC DNA]</scope>
    <source>
        <strain evidence="10 20">KZ19</strain>
    </source>
</reference>
<keyword evidence="2 5" id="KW-0690">Ribosome biogenesis</keyword>
<dbReference type="GeneID" id="98190150"/>
<evidence type="ECO:0000313" key="11">
    <source>
        <dbReference type="EMBL" id="OCO81909.1"/>
    </source>
</evidence>
<dbReference type="AlphaFoldDB" id="A0A080UYP7"/>
<reference evidence="19" key="1">
    <citation type="submission" date="2016-04" db="EMBL/GenBank/DDBJ databases">
        <authorList>
            <person name="Osei Sekyere J."/>
            <person name="Sivertsen A."/>
            <person name="Pedersen A.T."/>
            <person name="Sundsfjord A."/>
        </authorList>
    </citation>
    <scope>NUCLEOTIDE SEQUENCE [LARGE SCALE GENOMIC DNA]</scope>
    <source>
        <strain evidence="19">945174350</strain>
    </source>
</reference>
<dbReference type="EMBL" id="JAVIPQ010000118">
    <property type="protein sequence ID" value="MDQ9555205.1"/>
    <property type="molecule type" value="Genomic_DNA"/>
</dbReference>
<reference evidence="14 22" key="8">
    <citation type="submission" date="2018-06" db="EMBL/GenBank/DDBJ databases">
        <title>Serratia marcescens genome sequencing and assembly.</title>
        <authorList>
            <person name="Martins R.C.R."/>
            <person name="Perdigao-Neto L.V."/>
            <person name="Costa S.F."/>
            <person name="Levin A.S.S."/>
        </authorList>
    </citation>
    <scope>NUCLEOTIDE SEQUENCE [LARGE SCALE GENOMIC DNA]</scope>
    <source>
        <strain evidence="14 22">1283</strain>
    </source>
</reference>
<reference evidence="16 24" key="12">
    <citation type="submission" date="2019-07" db="EMBL/GenBank/DDBJ databases">
        <title>Investigation of anaerobic lignin degradation for improved lignocellulosic biofuels.</title>
        <authorList>
            <person name="Deangelis K.PhD."/>
        </authorList>
    </citation>
    <scope>NUCLEOTIDE SEQUENCE [LARGE SCALE GENOMIC DNA]</scope>
    <source>
        <strain evidence="16 24">106R</strain>
    </source>
</reference>
<dbReference type="EMBL" id="PQGI01000007">
    <property type="protein sequence ID" value="POP17028.1"/>
    <property type="molecule type" value="Genomic_DNA"/>
</dbReference>
<dbReference type="EMBL" id="SPSG01001536">
    <property type="protein sequence ID" value="TFV04413.1"/>
    <property type="molecule type" value="Genomic_DNA"/>
</dbReference>
<reference evidence="12" key="4">
    <citation type="submission" date="2017-12" db="EMBL/GenBank/DDBJ databases">
        <title>FDA dAtabase for Regulatory Grade micrObial Sequences (FDA-ARGOS): Supporting development and validation of Infectious Disease Dx tests.</title>
        <authorList>
            <person name="Campos J."/>
            <person name="Goldberg B."/>
            <person name="Tallon L.J."/>
            <person name="Sadzewicz L."/>
            <person name="Sengamalay N."/>
            <person name="Ott S."/>
            <person name="Godinez A."/>
            <person name="Nagaraj S."/>
            <person name="Vavikolanu K."/>
            <person name="Vyas G."/>
            <person name="Nadendla S."/>
            <person name="Aluvathingal J."/>
            <person name="Geyer C."/>
            <person name="Nandy P."/>
            <person name="Hobson J."/>
            <person name="Sichtig H."/>
        </authorList>
    </citation>
    <scope>NUCLEOTIDE SEQUENCE</scope>
    <source>
        <strain evidence="12">FDAARGOS_79</strain>
    </source>
</reference>
<name>A0A080UYP7_SERMA</name>
<dbReference type="EMBL" id="LJEX02000116">
    <property type="protein sequence ID" value="OCO81909.1"/>
    <property type="molecule type" value="Genomic_DNA"/>
</dbReference>
<dbReference type="GO" id="GO:0004518">
    <property type="term" value="F:nuclease activity"/>
    <property type="evidence" value="ECO:0007669"/>
    <property type="project" value="UniProtKB-KW"/>
</dbReference>
<dbReference type="EMBL" id="VFMJ01000001">
    <property type="protein sequence ID" value="TQI82589.1"/>
    <property type="molecule type" value="Genomic_DNA"/>
</dbReference>
<reference evidence="18" key="3">
    <citation type="submission" date="2017-12" db="EMBL/GenBank/DDBJ databases">
        <title>FDA dAtabase for Regulatory Grade micrObial Sequences (FDA-ARGOS): Supporting development and validation of Infectious Disease Dx tests.</title>
        <authorList>
            <person name="Campos J."/>
            <person name="Goldberg B."/>
            <person name="Tallon L."/>
            <person name="Sadzewicz L."/>
            <person name="Sengamalay N."/>
            <person name="Ott S."/>
            <person name="Godinez A."/>
            <person name="Nagaraj S."/>
            <person name="Vavikolanu K."/>
            <person name="Vyas G."/>
            <person name="Nadendla S."/>
            <person name="Aluvathingal J."/>
            <person name="Geyer C."/>
            <person name="Nandy P."/>
            <person name="Hobson J."/>
            <person name="Sichtig H."/>
        </authorList>
    </citation>
    <scope>NUCLEOTIDE SEQUENCE [LARGE SCALE GENOMIC DNA]</scope>
    <source>
        <strain evidence="18">FDAARGOS_79</strain>
    </source>
</reference>
<reference evidence="13" key="5">
    <citation type="submission" date="2018-01" db="EMBL/GenBank/DDBJ databases">
        <title>The opportunistic pathogen Serratia marcescens is an overlooked threat to honeybees.</title>
        <authorList>
            <person name="Raymann K."/>
            <person name="Shaffer Z."/>
            <person name="Coon K."/>
            <person name="Salisbury S."/>
            <person name="Moran N.A."/>
        </authorList>
    </citation>
    <scope>NUCLEOTIDE SEQUENCE [LARGE SCALE GENOMIC DNA]</scope>
    <source>
        <strain evidence="13">KZ19</strain>
    </source>
</reference>
<protein>
    <recommendedName>
        <fullName evidence="5">Putative pre-16S rRNA nuclease</fullName>
        <ecNumber evidence="5">3.1.-.-</ecNumber>
    </recommendedName>
</protein>
<reference evidence="14" key="9">
    <citation type="submission" date="2018-06" db="EMBL/GenBank/DDBJ databases">
        <authorList>
            <person name="Martins R.C."/>
            <person name="Perdigao-Neto L.V."/>
            <person name="Costa S.F."/>
            <person name="Levin A.S.S."/>
        </authorList>
    </citation>
    <scope>NUCLEOTIDE SEQUENCE</scope>
    <source>
        <strain evidence="14">1283</strain>
    </source>
</reference>
<dbReference type="GO" id="GO:0004386">
    <property type="term" value="F:helicase activity"/>
    <property type="evidence" value="ECO:0007669"/>
    <property type="project" value="UniProtKB-KW"/>
</dbReference>
<proteinExistence type="inferred from homology"/>
<dbReference type="EMBL" id="QJQB01000106">
    <property type="protein sequence ID" value="PYA72668.1"/>
    <property type="molecule type" value="Genomic_DNA"/>
</dbReference>
<reference evidence="8 26" key="14">
    <citation type="submission" date="2023-07" db="EMBL/GenBank/DDBJ databases">
        <title>Pathogens genome sequencing project 196.</title>
        <authorList>
            <person name="Cao X."/>
        </authorList>
    </citation>
    <scope>NUCLEOTIDE SEQUENCE [LARGE SCALE GENOMIC DNA]</scope>
    <source>
        <strain evidence="8 26">SM41</strain>
    </source>
</reference>
<reference evidence="9 27" key="15">
    <citation type="submission" date="2023-11" db="EMBL/GenBank/DDBJ databases">
        <title>Detection of rare carbapenemases in Enterobacterales - comparison of two colorimetric and two CIM-based carbapenemase assays.</title>
        <authorList>
            <person name="Schaffarczyk L."/>
            <person name="Noster J."/>
            <person name="Stelzer Y."/>
            <person name="Sattler J."/>
            <person name="Gatermann S."/>
            <person name="Hamprecht A."/>
        </authorList>
    </citation>
    <scope>NUCLEOTIDE SEQUENCE [LARGE SCALE GENOMIC DNA]</scope>
    <source>
        <strain evidence="9 27">CIM-Carb-136</strain>
    </source>
</reference>
<evidence type="ECO:0000313" key="25">
    <source>
        <dbReference type="Proteomes" id="UP000321126"/>
    </source>
</evidence>
<dbReference type="InterPro" id="IPR006641">
    <property type="entry name" value="YqgF/RNaseH-like_dom"/>
</dbReference>
<evidence type="ECO:0000313" key="8">
    <source>
        <dbReference type="EMBL" id="MDQ9555205.1"/>
    </source>
</evidence>
<dbReference type="EC" id="3.1.-.-" evidence="5"/>
<reference evidence="17 25" key="13">
    <citation type="submission" date="2019-07" db="EMBL/GenBank/DDBJ databases">
        <title>Serratia strains were isolated from fresh produce.</title>
        <authorList>
            <person name="Cho G.-S."/>
            <person name="Stein M."/>
            <person name="Lee W."/>
            <person name="Suh S.H."/>
            <person name="Franz C.M.A.P."/>
        </authorList>
    </citation>
    <scope>NUCLEOTIDE SEQUENCE [LARGE SCALE GENOMIC DNA]</scope>
    <source>
        <strain evidence="17 25">S16</strain>
    </source>
</reference>
<evidence type="ECO:0000313" key="14">
    <source>
        <dbReference type="EMBL" id="PYA72668.1"/>
    </source>
</evidence>
<evidence type="ECO:0000313" key="16">
    <source>
        <dbReference type="EMBL" id="TQI82589.1"/>
    </source>
</evidence>
<evidence type="ECO:0000313" key="12">
    <source>
        <dbReference type="EMBL" id="PNO64509.1"/>
    </source>
</evidence>
<dbReference type="NCBIfam" id="TIGR00250">
    <property type="entry name" value="RNAse_H_YqgF"/>
    <property type="match status" value="1"/>
</dbReference>
<evidence type="ECO:0000313" key="24">
    <source>
        <dbReference type="Proteomes" id="UP000320710"/>
    </source>
</evidence>
<dbReference type="SUPFAM" id="SSF53098">
    <property type="entry name" value="Ribonuclease H-like"/>
    <property type="match status" value="1"/>
</dbReference>
<dbReference type="InterPro" id="IPR012337">
    <property type="entry name" value="RNaseH-like_sf"/>
</dbReference>
<keyword evidence="4 5" id="KW-0378">Hydrolase</keyword>
<evidence type="ECO:0000313" key="18">
    <source>
        <dbReference type="Proteomes" id="UP000030378"/>
    </source>
</evidence>
<organism evidence="17 25">
    <name type="scientific">Serratia marcescens</name>
    <dbReference type="NCBI Taxonomy" id="615"/>
    <lineage>
        <taxon>Bacteria</taxon>
        <taxon>Pseudomonadati</taxon>
        <taxon>Pseudomonadota</taxon>
        <taxon>Gammaproteobacteria</taxon>
        <taxon>Enterobacterales</taxon>
        <taxon>Yersiniaceae</taxon>
        <taxon>Serratia</taxon>
    </lineage>
</organism>
<sequence length="140" mass="15352">MSNRTIIAFDFGTKSIGAAVGQELTGSARALPAFKAQDGSPDWLKIEKLLKEWQPDLVVVGLPLNMDGTEQPVTAQARKFANRLHGRFGIQIDLHDERLSTVEARANLFDRGGFRALDKGSVDSASAVVILESWFERQLG</sequence>
<keyword evidence="11" id="KW-0547">Nucleotide-binding</keyword>
<comment type="function">
    <text evidence="5">Could be a nuclease involved in processing of the 5'-end of pre-16S rRNA.</text>
</comment>
<evidence type="ECO:0000256" key="3">
    <source>
        <dbReference type="ARBA" id="ARBA00022722"/>
    </source>
</evidence>
<dbReference type="Proteomes" id="UP000245399">
    <property type="component" value="Chromosome"/>
</dbReference>
<dbReference type="InterPro" id="IPR037027">
    <property type="entry name" value="YqgF/RNaseH-like_dom_sf"/>
</dbReference>
<evidence type="ECO:0000313" key="9">
    <source>
        <dbReference type="EMBL" id="MDX7084917.1"/>
    </source>
</evidence>
<reference evidence="22" key="7">
    <citation type="submission" date="2018-06" db="EMBL/GenBank/DDBJ databases">
        <title>Serratia marcescens genome sequencing and assembly.</title>
        <authorList>
            <person name="Martins R.C."/>
            <person name="Perdigao-Neto L.V."/>
            <person name="Costa S.F."/>
            <person name="Levin A.S.S."/>
        </authorList>
    </citation>
    <scope>NUCLEOTIDE SEQUENCE [LARGE SCALE GENOMIC DNA]</scope>
    <source>
        <strain evidence="22">1283</strain>
    </source>
</reference>
<dbReference type="Proteomes" id="UP000050489">
    <property type="component" value="Unassembled WGS sequence"/>
</dbReference>
<dbReference type="GO" id="GO:0000967">
    <property type="term" value="P:rRNA 5'-end processing"/>
    <property type="evidence" value="ECO:0007669"/>
    <property type="project" value="UniProtKB-UniRule"/>
</dbReference>
<accession>A0A3E2EDQ6</accession>
<reference evidence="7 21" key="6">
    <citation type="submission" date="2018-05" db="EMBL/GenBank/DDBJ databases">
        <title>Klebsiella quasipneumonaiae provides a window into carbapenemase gene transfer, plasmid rearrangements and nosocomial acquisition from the hospital environment.</title>
        <authorList>
            <person name="Mathers A.J."/>
            <person name="Vegesana K."/>
            <person name="Stoesser N."/>
            <person name="Crook D."/>
            <person name="Vaughan A."/>
            <person name="Barry K."/>
            <person name="Parikh H."/>
            <person name="Sebra R."/>
            <person name="Kotay S."/>
            <person name="Walker A.S."/>
            <person name="Sheppard A.E."/>
        </authorList>
    </citation>
    <scope>NUCLEOTIDE SEQUENCE [LARGE SCALE GENOMIC DNA]</scope>
    <source>
        <strain evidence="7 21">CAV1761</strain>
    </source>
</reference>
<evidence type="ECO:0000313" key="21">
    <source>
        <dbReference type="Proteomes" id="UP000245399"/>
    </source>
</evidence>
<keyword evidence="11" id="KW-0347">Helicase</keyword>
<evidence type="ECO:0000313" key="17">
    <source>
        <dbReference type="EMBL" id="TXE37194.1"/>
    </source>
</evidence>
<comment type="similarity">
    <text evidence="5">Belongs to the YqgF HJR family.</text>
</comment>
<dbReference type="PANTHER" id="PTHR33317:SF4">
    <property type="entry name" value="POLYNUCLEOTIDYL TRANSFERASE, RIBONUCLEASE H-LIKE SUPERFAMILY PROTEIN"/>
    <property type="match status" value="1"/>
</dbReference>
<dbReference type="Proteomes" id="UP001234811">
    <property type="component" value="Unassembled WGS sequence"/>
</dbReference>
<keyword evidence="11" id="KW-0067">ATP-binding</keyword>
<dbReference type="InterPro" id="IPR005227">
    <property type="entry name" value="YqgF"/>
</dbReference>
<evidence type="ECO:0000256" key="2">
    <source>
        <dbReference type="ARBA" id="ARBA00022517"/>
    </source>
</evidence>
<evidence type="ECO:0000313" key="13">
    <source>
        <dbReference type="EMBL" id="POP17028.1"/>
    </source>
</evidence>
<feature type="domain" description="YqgF/RNase H-like" evidence="6">
    <location>
        <begin position="4"/>
        <end position="104"/>
    </location>
</feature>
<evidence type="ECO:0000256" key="5">
    <source>
        <dbReference type="HAMAP-Rule" id="MF_00651"/>
    </source>
</evidence>
<dbReference type="Proteomes" id="UP000237365">
    <property type="component" value="Unassembled WGS sequence"/>
</dbReference>
<dbReference type="CDD" id="cd16964">
    <property type="entry name" value="YqgF"/>
    <property type="match status" value="1"/>
</dbReference>
<dbReference type="Gene3D" id="3.30.420.140">
    <property type="entry name" value="YqgF/RNase H-like domain"/>
    <property type="match status" value="1"/>
</dbReference>
<evidence type="ECO:0000256" key="4">
    <source>
        <dbReference type="ARBA" id="ARBA00022801"/>
    </source>
</evidence>
<dbReference type="PANTHER" id="PTHR33317">
    <property type="entry name" value="POLYNUCLEOTIDYL TRANSFERASE, RIBONUCLEASE H-LIKE SUPERFAMILY PROTEIN"/>
    <property type="match status" value="1"/>
</dbReference>
<dbReference type="Pfam" id="PF03652">
    <property type="entry name" value="RuvX"/>
    <property type="match status" value="1"/>
</dbReference>
<dbReference type="EMBL" id="PQGI02000001">
    <property type="protein sequence ID" value="MEX3185396.1"/>
    <property type="molecule type" value="Genomic_DNA"/>
</dbReference>
<dbReference type="Proteomes" id="UP000030378">
    <property type="component" value="Unassembled WGS sequence"/>
</dbReference>
<dbReference type="Proteomes" id="UP000321126">
    <property type="component" value="Unassembled WGS sequence"/>
</dbReference>
<dbReference type="RefSeq" id="WP_015379046.1">
    <property type="nucleotide sequence ID" value="NZ_ABEXNO020000003.1"/>
</dbReference>
<comment type="subcellular location">
    <subcellularLocation>
        <location evidence="5">Cytoplasm</location>
    </subcellularLocation>
</comment>
<evidence type="ECO:0000313" key="19">
    <source>
        <dbReference type="Proteomes" id="UP000050489"/>
    </source>
</evidence>
<keyword evidence="1 5" id="KW-0963">Cytoplasm</keyword>
<dbReference type="SMART" id="SM00732">
    <property type="entry name" value="YqgFc"/>
    <property type="match status" value="1"/>
</dbReference>
<evidence type="ECO:0000259" key="6">
    <source>
        <dbReference type="SMART" id="SM00732"/>
    </source>
</evidence>
<dbReference type="GO" id="GO:0016788">
    <property type="term" value="F:hydrolase activity, acting on ester bonds"/>
    <property type="evidence" value="ECO:0007669"/>
    <property type="project" value="UniProtKB-UniRule"/>
</dbReference>
<dbReference type="EMBL" id="CP029449">
    <property type="protein sequence ID" value="AWL69557.1"/>
    <property type="molecule type" value="Genomic_DNA"/>
</dbReference>
<dbReference type="EMBL" id="JTBC02000011">
    <property type="protein sequence ID" value="PNO64509.1"/>
    <property type="molecule type" value="Genomic_DNA"/>
</dbReference>
<keyword evidence="22" id="KW-1185">Reference proteome</keyword>
<reference evidence="11" key="2">
    <citation type="journal article" date="2017" name="PLoS ONE">
        <title>Genomic and phenotypic characterisation of fluoroquinolone resistance mechanisms in Enterobacteriaceae in Durban, South Africa.</title>
        <authorList>
            <person name="Osei Sekyere J."/>
            <person name="Amoako D.G."/>
        </authorList>
    </citation>
    <scope>NUCLEOTIDE SEQUENCE</scope>
    <source>
        <strain evidence="11">945174350</strain>
    </source>
</reference>
<reference evidence="16 24" key="11">
    <citation type="submission" date="2019-06" db="EMBL/GenBank/DDBJ databases">
        <authorList>
            <person name="Deangelis K."/>
            <person name="Huntemann M."/>
            <person name="Clum A."/>
            <person name="Pillay M."/>
            <person name="Palaniappan K."/>
            <person name="Varghese N."/>
            <person name="Mikhailova N."/>
            <person name="Stamatis D."/>
            <person name="Reddy T."/>
            <person name="Daum C."/>
            <person name="Shapiro N."/>
            <person name="Ivanova N."/>
            <person name="Kyrpides N."/>
            <person name="Woyke T."/>
        </authorList>
    </citation>
    <scope>NUCLEOTIDE SEQUENCE [LARGE SCALE GENOMIC DNA]</scope>
    <source>
        <strain evidence="16 24">106R</strain>
    </source>
</reference>
<keyword evidence="3 5" id="KW-0540">Nuclease</keyword>
<reference evidence="10 20" key="16">
    <citation type="submission" date="2024-07" db="EMBL/GenBank/DDBJ databases">
        <title>Making a pathogen? Evaluating the impact of protist predation on the evolution of virulence in Serratia marcescens.</title>
        <authorList>
            <person name="Hopkins H."/>
            <person name="Lopezguerra C."/>
            <person name="Lau M.-J."/>
        </authorList>
    </citation>
    <scope>NUCLEOTIDE SEQUENCE [LARGE SCALE GENOMIC DNA]</scope>
    <source>
        <strain evidence="10 20">KZ19</strain>
    </source>
</reference>
<evidence type="ECO:0000313" key="26">
    <source>
        <dbReference type="Proteomes" id="UP001234811"/>
    </source>
</evidence>
<dbReference type="EMBL" id="JAXABG010000017">
    <property type="protein sequence ID" value="MDX7084917.1"/>
    <property type="molecule type" value="Genomic_DNA"/>
</dbReference>
<accession>A0A080UYP7</accession>
<gene>
    <name evidence="17" type="primary">ruvX</name>
    <name evidence="5" type="synonym">yqgF</name>
    <name evidence="11" type="ORF">AN695_0222085</name>
    <name evidence="10" type="ORF">C3R40_002040</name>
    <name evidence="13" type="ORF">C3R40_09495</name>
    <name evidence="7" type="ORF">DKC05_18855</name>
    <name evidence="14" type="ORF">DMW51_05045</name>
    <name evidence="15" type="ORF">E0L31_12245</name>
    <name evidence="16" type="ORF">FHU12_0027</name>
    <name evidence="17" type="ORF">FOT62_00345</name>
    <name evidence="12" type="ORF">MC70_019820</name>
    <name evidence="8" type="ORF">RF091_06660</name>
    <name evidence="9" type="ORF">SJ435_21250</name>
</gene>
<evidence type="ECO:0000313" key="22">
    <source>
        <dbReference type="Proteomes" id="UP000247823"/>
    </source>
</evidence>
<dbReference type="EMBL" id="VOUQ01000001">
    <property type="protein sequence ID" value="TXE37194.1"/>
    <property type="molecule type" value="Genomic_DNA"/>
</dbReference>
<reference evidence="15 23" key="10">
    <citation type="submission" date="2019-03" db="EMBL/GenBank/DDBJ databases">
        <title>Serratia marcescens strain N2 draft genome.</title>
        <authorList>
            <person name="Yassin A."/>
            <person name="El-Kenawy N."/>
            <person name="Youssef N.H."/>
        </authorList>
    </citation>
    <scope>NUCLEOTIDE SEQUENCE [LARGE SCALE GENOMIC DNA]</scope>
    <source>
        <strain evidence="15 23">N2</strain>
    </source>
</reference>
<evidence type="ECO:0000313" key="23">
    <source>
        <dbReference type="Proteomes" id="UP000298510"/>
    </source>
</evidence>
<evidence type="ECO:0000313" key="10">
    <source>
        <dbReference type="EMBL" id="MEX3185396.1"/>
    </source>
</evidence>